<dbReference type="InterPro" id="IPR009057">
    <property type="entry name" value="Homeodomain-like_sf"/>
</dbReference>
<keyword evidence="3" id="KW-0804">Transcription</keyword>
<dbReference type="SUPFAM" id="SSF46689">
    <property type="entry name" value="Homeodomain-like"/>
    <property type="match status" value="2"/>
</dbReference>
<dbReference type="Pfam" id="PF02311">
    <property type="entry name" value="AraC_binding"/>
    <property type="match status" value="1"/>
</dbReference>
<dbReference type="PANTHER" id="PTHR43280">
    <property type="entry name" value="ARAC-FAMILY TRANSCRIPTIONAL REGULATOR"/>
    <property type="match status" value="1"/>
</dbReference>
<keyword evidence="1" id="KW-0805">Transcription regulation</keyword>
<dbReference type="Gene3D" id="1.10.10.60">
    <property type="entry name" value="Homeodomain-like"/>
    <property type="match status" value="2"/>
</dbReference>
<dbReference type="PROSITE" id="PS00041">
    <property type="entry name" value="HTH_ARAC_FAMILY_1"/>
    <property type="match status" value="1"/>
</dbReference>
<feature type="domain" description="HTH araC/xylS-type" evidence="4">
    <location>
        <begin position="193"/>
        <end position="291"/>
    </location>
</feature>
<evidence type="ECO:0000256" key="3">
    <source>
        <dbReference type="ARBA" id="ARBA00023163"/>
    </source>
</evidence>
<protein>
    <submittedName>
        <fullName evidence="5">Helix-turn-helix domain-containing protein</fullName>
    </submittedName>
</protein>
<dbReference type="SMART" id="SM00342">
    <property type="entry name" value="HTH_ARAC"/>
    <property type="match status" value="1"/>
</dbReference>
<dbReference type="PROSITE" id="PS01124">
    <property type="entry name" value="HTH_ARAC_FAMILY_2"/>
    <property type="match status" value="1"/>
</dbReference>
<dbReference type="SUPFAM" id="SSF51215">
    <property type="entry name" value="Regulatory protein AraC"/>
    <property type="match status" value="1"/>
</dbReference>
<dbReference type="InterPro" id="IPR018060">
    <property type="entry name" value="HTH_AraC"/>
</dbReference>
<reference evidence="5" key="1">
    <citation type="submission" date="2020-02" db="EMBL/GenBank/DDBJ databases">
        <authorList>
            <person name="Shen X.-R."/>
            <person name="Zhang Y.-X."/>
        </authorList>
    </citation>
    <scope>NUCLEOTIDE SEQUENCE</scope>
    <source>
        <strain evidence="5">SYP-B3998</strain>
    </source>
</reference>
<dbReference type="EMBL" id="JAAIKC010000008">
    <property type="protein sequence ID" value="NEW08264.1"/>
    <property type="molecule type" value="Genomic_DNA"/>
</dbReference>
<sequence>MRSMKVMNYLNLNQHPAHLQFYRNRTNAFAEIYHAHQGMEILIVHEGTGTVVVEQQIFDLVPGRLFYFKPFQLHRIRMNELAQQSYIRSFFVFEPALLDSCLVAFPSTREFFQKLWKDPLSIQNISGLNTDALHNLLHTHQQNIEHAKPEHLLEEQLFFLISLMHHLKTSYPLTNYERSAERTSQVKSSSLAEKVMEWIEIHYMEPFELSQLAQAIHLSPNHISAVFKQMVGSSIIEYLTARRIRQACWLLKSSDLPIQGIGRAVGLGNFSYFCQMFKKHVGMTPYQFKKTPRM</sequence>
<evidence type="ECO:0000259" key="4">
    <source>
        <dbReference type="PROSITE" id="PS01124"/>
    </source>
</evidence>
<dbReference type="InterPro" id="IPR003313">
    <property type="entry name" value="AraC-bd"/>
</dbReference>
<evidence type="ECO:0000313" key="5">
    <source>
        <dbReference type="EMBL" id="NEW08264.1"/>
    </source>
</evidence>
<evidence type="ECO:0000256" key="2">
    <source>
        <dbReference type="ARBA" id="ARBA00023125"/>
    </source>
</evidence>
<dbReference type="InterPro" id="IPR037923">
    <property type="entry name" value="HTH-like"/>
</dbReference>
<dbReference type="InterPro" id="IPR014710">
    <property type="entry name" value="RmlC-like_jellyroll"/>
</dbReference>
<comment type="caution">
    <text evidence="5">The sequence shown here is derived from an EMBL/GenBank/DDBJ whole genome shotgun (WGS) entry which is preliminary data.</text>
</comment>
<accession>A0A6G4A2V0</accession>
<evidence type="ECO:0000256" key="1">
    <source>
        <dbReference type="ARBA" id="ARBA00023015"/>
    </source>
</evidence>
<dbReference type="PANTHER" id="PTHR43280:SF28">
    <property type="entry name" value="HTH-TYPE TRANSCRIPTIONAL ACTIVATOR RHAS"/>
    <property type="match status" value="1"/>
</dbReference>
<dbReference type="AlphaFoldDB" id="A0A6G4A2V0"/>
<keyword evidence="2" id="KW-0238">DNA-binding</keyword>
<dbReference type="Pfam" id="PF12833">
    <property type="entry name" value="HTH_18"/>
    <property type="match status" value="1"/>
</dbReference>
<name>A0A6G4A2V0_9BACL</name>
<dbReference type="GO" id="GO:0043565">
    <property type="term" value="F:sequence-specific DNA binding"/>
    <property type="evidence" value="ECO:0007669"/>
    <property type="project" value="InterPro"/>
</dbReference>
<proteinExistence type="predicted"/>
<gene>
    <name evidence="5" type="ORF">GK047_19875</name>
</gene>
<dbReference type="Gene3D" id="2.60.120.10">
    <property type="entry name" value="Jelly Rolls"/>
    <property type="match status" value="1"/>
</dbReference>
<dbReference type="GO" id="GO:0003700">
    <property type="term" value="F:DNA-binding transcription factor activity"/>
    <property type="evidence" value="ECO:0007669"/>
    <property type="project" value="InterPro"/>
</dbReference>
<dbReference type="InterPro" id="IPR018062">
    <property type="entry name" value="HTH_AraC-typ_CS"/>
</dbReference>
<organism evidence="5">
    <name type="scientific">Paenibacillus sp. SYP-B3998</name>
    <dbReference type="NCBI Taxonomy" id="2678564"/>
    <lineage>
        <taxon>Bacteria</taxon>
        <taxon>Bacillati</taxon>
        <taxon>Bacillota</taxon>
        <taxon>Bacilli</taxon>
        <taxon>Bacillales</taxon>
        <taxon>Paenibacillaceae</taxon>
        <taxon>Paenibacillus</taxon>
    </lineage>
</organism>